<dbReference type="InParanoid" id="K0IJN9"/>
<dbReference type="GeneID" id="13797823"/>
<evidence type="ECO:0000313" key="3">
    <source>
        <dbReference type="Proteomes" id="UP000008037"/>
    </source>
</evidence>
<dbReference type="Proteomes" id="UP000008037">
    <property type="component" value="Chromosome"/>
</dbReference>
<gene>
    <name evidence="2" type="ordered locus">Ngar_c15640</name>
</gene>
<accession>K0IJN9</accession>
<dbReference type="BioCyc" id="CNIT1237085:G1324-1562-MONOMER"/>
<keyword evidence="3" id="KW-1185">Reference proteome</keyword>
<dbReference type="AlphaFoldDB" id="K0IJN9"/>
<dbReference type="KEGG" id="nga:Ngar_c15640"/>
<reference evidence="2 3" key="1">
    <citation type="journal article" date="2012" name="Environ. Microbiol.">
        <title>The genome of the ammonia-oxidizing Candidatus Nitrososphaera gargensis: insights into metabolic versatility and environmental adaptations.</title>
        <authorList>
            <person name="Spang A."/>
            <person name="Poehlein A."/>
            <person name="Offre P."/>
            <person name="Zumbragel S."/>
            <person name="Haider S."/>
            <person name="Rychlik N."/>
            <person name="Nowka B."/>
            <person name="Schmeisser C."/>
            <person name="Lebedeva E.V."/>
            <person name="Rattei T."/>
            <person name="Bohm C."/>
            <person name="Schmid M."/>
            <person name="Galushko A."/>
            <person name="Hatzenpichler R."/>
            <person name="Weinmaier T."/>
            <person name="Daniel R."/>
            <person name="Schleper C."/>
            <person name="Spieck E."/>
            <person name="Streit W."/>
            <person name="Wagner M."/>
        </authorList>
    </citation>
    <scope>NUCLEOTIDE SEQUENCE [LARGE SCALE GENOMIC DNA]</scope>
    <source>
        <strain evidence="3">Ga9.2</strain>
    </source>
</reference>
<evidence type="ECO:0000259" key="1">
    <source>
        <dbReference type="PROSITE" id="PS50157"/>
    </source>
</evidence>
<protein>
    <submittedName>
        <fullName evidence="2">Zinc finger C2H2 domain-containing protein</fullName>
    </submittedName>
</protein>
<dbReference type="PROSITE" id="PS50157">
    <property type="entry name" value="ZINC_FINGER_C2H2_2"/>
    <property type="match status" value="1"/>
</dbReference>
<name>K0IJN9_NITGG</name>
<dbReference type="Gene3D" id="3.30.160.60">
    <property type="entry name" value="Classic Zinc Finger"/>
    <property type="match status" value="1"/>
</dbReference>
<evidence type="ECO:0000313" key="2">
    <source>
        <dbReference type="EMBL" id="AFU58497.1"/>
    </source>
</evidence>
<dbReference type="EMBL" id="CP002408">
    <property type="protein sequence ID" value="AFU58497.1"/>
    <property type="molecule type" value="Genomic_DNA"/>
</dbReference>
<organism evidence="2 3">
    <name type="scientific">Nitrososphaera gargensis (strain Ga9.2)</name>
    <dbReference type="NCBI Taxonomy" id="1237085"/>
    <lineage>
        <taxon>Archaea</taxon>
        <taxon>Nitrososphaerota</taxon>
        <taxon>Nitrososphaeria</taxon>
        <taxon>Nitrososphaerales</taxon>
        <taxon>Nitrososphaeraceae</taxon>
        <taxon>Nitrososphaera</taxon>
    </lineage>
</organism>
<dbReference type="HOGENOM" id="CLU_1127115_0_0_2"/>
<dbReference type="SMART" id="SM00355">
    <property type="entry name" value="ZnF_C2H2"/>
    <property type="match status" value="2"/>
</dbReference>
<feature type="domain" description="C2H2-type" evidence="1">
    <location>
        <begin position="119"/>
        <end position="147"/>
    </location>
</feature>
<dbReference type="PROSITE" id="PS00028">
    <property type="entry name" value="ZINC_FINGER_C2H2_1"/>
    <property type="match status" value="1"/>
</dbReference>
<dbReference type="InterPro" id="IPR013087">
    <property type="entry name" value="Znf_C2H2_type"/>
</dbReference>
<proteinExistence type="predicted"/>
<dbReference type="RefSeq" id="WP_015019034.1">
    <property type="nucleotide sequence ID" value="NC_018719.1"/>
</dbReference>
<sequence>MTEKEEDAKSGTVTMKISSAIRDELKKIAEASGKSLHQVTEEVFFAKLAIQKEQDGAINKADAECSVFELAIKYKVDVIKQLTAAANLKLKMEQIALTHDKREKLKNGDIPKIEYRNKYCCPQCGEAFAEPLNCMSHFNEKHERQEQESKALYLCPYCPTERLCTSAGALQAHFLTEHKDRFNPPPSPIQRPIPNSPTVQEKIIYQDREVKVYACMCGKLCKDITELGTHYIKCEKIKIIAGRVSA</sequence>